<feature type="transmembrane region" description="Helical" evidence="1">
    <location>
        <begin position="70"/>
        <end position="87"/>
    </location>
</feature>
<feature type="transmembrane region" description="Helical" evidence="1">
    <location>
        <begin position="166"/>
        <end position="185"/>
    </location>
</feature>
<keyword evidence="1" id="KW-0812">Transmembrane</keyword>
<organism evidence="2 3">
    <name type="scientific">Sporosarcina soli</name>
    <dbReference type="NCBI Taxonomy" id="334736"/>
    <lineage>
        <taxon>Bacteria</taxon>
        <taxon>Bacillati</taxon>
        <taxon>Bacillota</taxon>
        <taxon>Bacilli</taxon>
        <taxon>Bacillales</taxon>
        <taxon>Caryophanaceae</taxon>
        <taxon>Sporosarcina</taxon>
    </lineage>
</organism>
<evidence type="ECO:0000313" key="2">
    <source>
        <dbReference type="EMBL" id="MFC5588821.1"/>
    </source>
</evidence>
<feature type="transmembrane region" description="Helical" evidence="1">
    <location>
        <begin position="93"/>
        <end position="110"/>
    </location>
</feature>
<dbReference type="Proteomes" id="UP001596109">
    <property type="component" value="Unassembled WGS sequence"/>
</dbReference>
<dbReference type="RefSeq" id="WP_381432434.1">
    <property type="nucleotide sequence ID" value="NZ_JBHSNO010000005.1"/>
</dbReference>
<evidence type="ECO:0000313" key="3">
    <source>
        <dbReference type="Proteomes" id="UP001596109"/>
    </source>
</evidence>
<accession>A0ABW0THB2</accession>
<feature type="transmembrane region" description="Helical" evidence="1">
    <location>
        <begin position="131"/>
        <end position="154"/>
    </location>
</feature>
<protein>
    <submittedName>
        <fullName evidence="2">Uncharacterized protein</fullName>
    </submittedName>
</protein>
<dbReference type="EMBL" id="JBHSNO010000005">
    <property type="protein sequence ID" value="MFC5588821.1"/>
    <property type="molecule type" value="Genomic_DNA"/>
</dbReference>
<gene>
    <name evidence="2" type="ORF">ACFPRA_07980</name>
</gene>
<comment type="caution">
    <text evidence="2">The sequence shown here is derived from an EMBL/GenBank/DDBJ whole genome shotgun (WGS) entry which is preliminary data.</text>
</comment>
<keyword evidence="3" id="KW-1185">Reference proteome</keyword>
<sequence>MKQLTKQTLIASILPLLSGLMVLFMPDFDAVFAWLTIGIYLLLIMLPGILYLKYKNRKNKEIVYRLTAKYMMYAFLLFWIFPILKLFSNNSVVQFLLLAIFISMLYLARYDQNTKVPIIFPGDDKKHKKIAYVYYALPLLFLIPVAGSGNVVAARRMAEQLGHSKTMMLFSIVIYLFSCWLLFFFSSITYKSHVKEGFLDE</sequence>
<feature type="transmembrane region" description="Helical" evidence="1">
    <location>
        <begin position="7"/>
        <end position="25"/>
    </location>
</feature>
<dbReference type="SUPFAM" id="SSF103473">
    <property type="entry name" value="MFS general substrate transporter"/>
    <property type="match status" value="1"/>
</dbReference>
<reference evidence="3" key="1">
    <citation type="journal article" date="2019" name="Int. J. Syst. Evol. Microbiol.">
        <title>The Global Catalogue of Microorganisms (GCM) 10K type strain sequencing project: providing services to taxonomists for standard genome sequencing and annotation.</title>
        <authorList>
            <consortium name="The Broad Institute Genomics Platform"/>
            <consortium name="The Broad Institute Genome Sequencing Center for Infectious Disease"/>
            <person name="Wu L."/>
            <person name="Ma J."/>
        </authorList>
    </citation>
    <scope>NUCLEOTIDE SEQUENCE [LARGE SCALE GENOMIC DNA]</scope>
    <source>
        <strain evidence="3">CGMCC 4.1434</strain>
    </source>
</reference>
<keyword evidence="1" id="KW-1133">Transmembrane helix</keyword>
<feature type="transmembrane region" description="Helical" evidence="1">
    <location>
        <begin position="31"/>
        <end position="50"/>
    </location>
</feature>
<name>A0ABW0THB2_9BACL</name>
<keyword evidence="1" id="KW-0472">Membrane</keyword>
<evidence type="ECO:0000256" key="1">
    <source>
        <dbReference type="SAM" id="Phobius"/>
    </source>
</evidence>
<dbReference type="InterPro" id="IPR036259">
    <property type="entry name" value="MFS_trans_sf"/>
</dbReference>
<proteinExistence type="predicted"/>